<keyword evidence="2" id="KW-0645">Protease</keyword>
<keyword evidence="7" id="KW-1185">Reference proteome</keyword>
<evidence type="ECO:0000256" key="4">
    <source>
        <dbReference type="ARBA" id="ARBA00022807"/>
    </source>
</evidence>
<dbReference type="InterPro" id="IPR051202">
    <property type="entry name" value="Peptidase_C40"/>
</dbReference>
<dbReference type="Pfam" id="PF00877">
    <property type="entry name" value="NLPC_P60"/>
    <property type="match status" value="1"/>
</dbReference>
<keyword evidence="4" id="KW-0788">Thiol protease</keyword>
<dbReference type="GO" id="GO:0006508">
    <property type="term" value="P:proteolysis"/>
    <property type="evidence" value="ECO:0007669"/>
    <property type="project" value="UniProtKB-KW"/>
</dbReference>
<dbReference type="EMBL" id="RKLX01000031">
    <property type="protein sequence ID" value="TGD17464.1"/>
    <property type="molecule type" value="Genomic_DNA"/>
</dbReference>
<dbReference type="PROSITE" id="PS51935">
    <property type="entry name" value="NLPC_P60"/>
    <property type="match status" value="1"/>
</dbReference>
<protein>
    <recommendedName>
        <fullName evidence="5">NlpC/P60 domain-containing protein</fullName>
    </recommendedName>
</protein>
<evidence type="ECO:0000313" key="7">
    <source>
        <dbReference type="Proteomes" id="UP000297348"/>
    </source>
</evidence>
<dbReference type="OrthoDB" id="1654978at2"/>
<dbReference type="AlphaFoldDB" id="A0A4Z0J4W2"/>
<dbReference type="Proteomes" id="UP000297348">
    <property type="component" value="Unassembled WGS sequence"/>
</dbReference>
<comment type="caution">
    <text evidence="6">The sequence shown here is derived from an EMBL/GenBank/DDBJ whole genome shotgun (WGS) entry which is preliminary data.</text>
</comment>
<comment type="similarity">
    <text evidence="1">Belongs to the peptidase C40 family.</text>
</comment>
<dbReference type="PANTHER" id="PTHR47053:SF1">
    <property type="entry name" value="MUREIN DD-ENDOPEPTIDASE MEPH-RELATED"/>
    <property type="match status" value="1"/>
</dbReference>
<name>A0A4Z0J4W2_9LACO</name>
<keyword evidence="3" id="KW-0378">Hydrolase</keyword>
<dbReference type="Gene3D" id="3.90.1720.10">
    <property type="entry name" value="endopeptidase domain like (from Nostoc punctiforme)"/>
    <property type="match status" value="1"/>
</dbReference>
<organism evidence="6 7">
    <name type="scientific">Levilactobacillus suantsaiihabitans</name>
    <dbReference type="NCBI Taxonomy" id="2487722"/>
    <lineage>
        <taxon>Bacteria</taxon>
        <taxon>Bacillati</taxon>
        <taxon>Bacillota</taxon>
        <taxon>Bacilli</taxon>
        <taxon>Lactobacillales</taxon>
        <taxon>Lactobacillaceae</taxon>
        <taxon>Levilactobacillus</taxon>
    </lineage>
</organism>
<evidence type="ECO:0000259" key="5">
    <source>
        <dbReference type="PROSITE" id="PS51935"/>
    </source>
</evidence>
<evidence type="ECO:0000256" key="3">
    <source>
        <dbReference type="ARBA" id="ARBA00022801"/>
    </source>
</evidence>
<dbReference type="InterPro" id="IPR000064">
    <property type="entry name" value="NLP_P60_dom"/>
</dbReference>
<evidence type="ECO:0000313" key="6">
    <source>
        <dbReference type="EMBL" id="TGD17464.1"/>
    </source>
</evidence>
<evidence type="ECO:0000256" key="2">
    <source>
        <dbReference type="ARBA" id="ARBA00022670"/>
    </source>
</evidence>
<dbReference type="GO" id="GO:0008234">
    <property type="term" value="F:cysteine-type peptidase activity"/>
    <property type="evidence" value="ECO:0007669"/>
    <property type="project" value="UniProtKB-KW"/>
</dbReference>
<sequence>MMRKRNWEILLGLAAVLVGWHLAGGTAQASYNSMFAREGYLAKHERLDATRSFERRISRYKSVYVTQNKAGRIRNVSVMFYAKPQRDHFTTYASHWINVRQLRNGQLYAYNDRTVYGNYLVAYHQFGRGHGTTIKAGSRPVKLHFSKKGNLLIRYQKKLLTVHLKSGQINLNGKATSAKHNRQFKGKVPTKGTRVKRLIADAKRYLGVPYRYAGRDAFGGLDCASFVDQVYLDVEHRDIGGMTGVQQKLGKHVAVRKAKAGDLLFWQIAGQKYTYHVAMAIGHGKLIEEAGKSVHISKIANRNPQFAIHMK</sequence>
<dbReference type="PANTHER" id="PTHR47053">
    <property type="entry name" value="MUREIN DD-ENDOPEPTIDASE MEPH-RELATED"/>
    <property type="match status" value="1"/>
</dbReference>
<dbReference type="SUPFAM" id="SSF54001">
    <property type="entry name" value="Cysteine proteinases"/>
    <property type="match status" value="1"/>
</dbReference>
<evidence type="ECO:0000256" key="1">
    <source>
        <dbReference type="ARBA" id="ARBA00007074"/>
    </source>
</evidence>
<dbReference type="InterPro" id="IPR038765">
    <property type="entry name" value="Papain-like_cys_pep_sf"/>
</dbReference>
<reference evidence="6 7" key="1">
    <citation type="submission" date="2018-10" db="EMBL/GenBank/DDBJ databases">
        <title>Lactobacillus sp. R7 and Lactobacillus sp. R19 isolated from fermented mustard green product of Taiwan.</title>
        <authorList>
            <person name="Lin S.-T."/>
        </authorList>
    </citation>
    <scope>NUCLEOTIDE SEQUENCE [LARGE SCALE GENOMIC DNA]</scope>
    <source>
        <strain evidence="6 7">BCRC 81129</strain>
    </source>
</reference>
<proteinExistence type="inferred from homology"/>
<gene>
    <name evidence="6" type="ORF">EGT51_12215</name>
</gene>
<accession>A0A4Z0J4W2</accession>
<feature type="domain" description="NlpC/P60" evidence="5">
    <location>
        <begin position="192"/>
        <end position="311"/>
    </location>
</feature>